<reference evidence="1" key="1">
    <citation type="journal article" date="2015" name="Genome Announc.">
        <title>Complete Genome Sequence of Yersinia ruckeri Strain CSF007-82, Etiologic Agent of Red Mouth Disease in Salmonid Fish.</title>
        <authorList>
            <person name="Nelson M.C."/>
            <person name="LaPatra S.E."/>
            <person name="Welch T.J."/>
            <person name="Graf J."/>
        </authorList>
    </citation>
    <scope>NUCLEOTIDE SEQUENCE</scope>
    <source>
        <strain evidence="1">CSF007-82</strain>
    </source>
</reference>
<gene>
    <name evidence="1" type="ORF">CSF007_3905</name>
    <name evidence="2" type="ORF">NCTC10476_01328</name>
</gene>
<dbReference type="AlphaFoldDB" id="A0A0A8VAH2"/>
<dbReference type="InterPro" id="IPR010261">
    <property type="entry name" value="Tir_chaperone"/>
</dbReference>
<evidence type="ECO:0000313" key="3">
    <source>
        <dbReference type="Proteomes" id="UP000255169"/>
    </source>
</evidence>
<dbReference type="Pfam" id="PF05932">
    <property type="entry name" value="CesT"/>
    <property type="match status" value="1"/>
</dbReference>
<dbReference type="CDD" id="cd16364">
    <property type="entry name" value="T3SC_I-like"/>
    <property type="match status" value="1"/>
</dbReference>
<dbReference type="Proteomes" id="UP000255169">
    <property type="component" value="Unassembled WGS sequence"/>
</dbReference>
<proteinExistence type="predicted"/>
<dbReference type="GO" id="GO:0030254">
    <property type="term" value="P:protein secretion by the type III secretion system"/>
    <property type="evidence" value="ECO:0007669"/>
    <property type="project" value="InterPro"/>
</dbReference>
<dbReference type="SUPFAM" id="SSF69635">
    <property type="entry name" value="Type III secretory system chaperone-like"/>
    <property type="match status" value="1"/>
</dbReference>
<dbReference type="RefSeq" id="WP_004722082.1">
    <property type="nucleotide sequence ID" value="NZ_CCYO01000015.1"/>
</dbReference>
<accession>A0A0A8VAH2</accession>
<keyword evidence="3" id="KW-1185">Reference proteome</keyword>
<dbReference type="STRING" id="29486.UGYR_13805"/>
<organism evidence="1">
    <name type="scientific">Yersinia ruckeri</name>
    <dbReference type="NCBI Taxonomy" id="29486"/>
    <lineage>
        <taxon>Bacteria</taxon>
        <taxon>Pseudomonadati</taxon>
        <taxon>Pseudomonadota</taxon>
        <taxon>Gammaproteobacteria</taxon>
        <taxon>Enterobacterales</taxon>
        <taxon>Yersiniaceae</taxon>
        <taxon>Yersinia</taxon>
    </lineage>
</organism>
<name>A0A0A8VAH2_YERRU</name>
<dbReference type="GeneID" id="66878534"/>
<reference evidence="2 3" key="2">
    <citation type="submission" date="2018-06" db="EMBL/GenBank/DDBJ databases">
        <authorList>
            <consortium name="Pathogen Informatics"/>
            <person name="Doyle S."/>
        </authorList>
    </citation>
    <scope>NUCLEOTIDE SEQUENCE [LARGE SCALE GENOMIC DNA]</scope>
    <source>
        <strain evidence="2 3">NCTC10476</strain>
    </source>
</reference>
<dbReference type="EMBL" id="UHJG01000001">
    <property type="protein sequence ID" value="SUQ00055.1"/>
    <property type="molecule type" value="Genomic_DNA"/>
</dbReference>
<evidence type="ECO:0000313" key="1">
    <source>
        <dbReference type="EMBL" id="CEK26560.1"/>
    </source>
</evidence>
<dbReference type="OrthoDB" id="8589066at2"/>
<dbReference type="EMBL" id="LN681231">
    <property type="protein sequence ID" value="CEK26560.1"/>
    <property type="molecule type" value="Genomic_DNA"/>
</dbReference>
<sequence length="144" mass="16545">MEQDLQKFHTAITELLIIMGFEAPDLDRNQTVITLTIDDFFQIDCCAIDQESWVVSANLGPVERYSLPKLQSYLRKNSPTDYIWQPTFSIDETNRLLYWLRLPLNGIEMPMLLSIITAFISDVNEQATIENIFNLSSDGVARLL</sequence>
<protein>
    <submittedName>
        <fullName evidence="2">Tir chaperone protein (CesT)</fullName>
    </submittedName>
</protein>
<evidence type="ECO:0000313" key="2">
    <source>
        <dbReference type="EMBL" id="SUQ00055.1"/>
    </source>
</evidence>
<dbReference type="Gene3D" id="3.30.1460.10">
    <property type="match status" value="1"/>
</dbReference>